<keyword evidence="4" id="KW-0808">Transferase</keyword>
<feature type="domain" description="Serine hydrolase" evidence="3">
    <location>
        <begin position="2"/>
        <end position="224"/>
    </location>
</feature>
<evidence type="ECO:0000313" key="4">
    <source>
        <dbReference type="EMBL" id="KAJ2671178.1"/>
    </source>
</evidence>
<dbReference type="PANTHER" id="PTHR48070:SF6">
    <property type="entry name" value="ESTERASE OVCA2"/>
    <property type="match status" value="1"/>
</dbReference>
<dbReference type="GO" id="GO:0016787">
    <property type="term" value="F:hydrolase activity"/>
    <property type="evidence" value="ECO:0007669"/>
    <property type="project" value="UniProtKB-KW"/>
</dbReference>
<dbReference type="GO" id="GO:0005634">
    <property type="term" value="C:nucleus"/>
    <property type="evidence" value="ECO:0007669"/>
    <property type="project" value="TreeGrafter"/>
</dbReference>
<dbReference type="InterPro" id="IPR050593">
    <property type="entry name" value="LovG"/>
</dbReference>
<dbReference type="InterPro" id="IPR005645">
    <property type="entry name" value="FSH-like_dom"/>
</dbReference>
<evidence type="ECO:0000256" key="2">
    <source>
        <dbReference type="SAM" id="MobiDB-lite"/>
    </source>
</evidence>
<dbReference type="PANTHER" id="PTHR48070">
    <property type="entry name" value="ESTERASE OVCA2"/>
    <property type="match status" value="1"/>
</dbReference>
<name>A0A9W8FYD4_9FUNG</name>
<dbReference type="AlphaFoldDB" id="A0A9W8FYD4"/>
<comment type="caution">
    <text evidence="4">The sequence shown here is derived from an EMBL/GenBank/DDBJ whole genome shotgun (WGS) entry which is preliminary data.</text>
</comment>
<proteinExistence type="predicted"/>
<gene>
    <name evidence="4" type="primary">OVCA2</name>
    <name evidence="4" type="ORF">GGI25_005586</name>
</gene>
<dbReference type="Pfam" id="PF03959">
    <property type="entry name" value="FSH1"/>
    <property type="match status" value="1"/>
</dbReference>
<evidence type="ECO:0000313" key="5">
    <source>
        <dbReference type="Proteomes" id="UP001151518"/>
    </source>
</evidence>
<evidence type="ECO:0000256" key="1">
    <source>
        <dbReference type="ARBA" id="ARBA00022801"/>
    </source>
</evidence>
<dbReference type="GO" id="GO:0090560">
    <property type="term" value="F:2-(3-amino-3-carboxypropyl)histidine synthase activity"/>
    <property type="evidence" value="ECO:0007669"/>
    <property type="project" value="UniProtKB-EC"/>
</dbReference>
<feature type="compositionally biased region" description="Low complexity" evidence="2">
    <location>
        <begin position="48"/>
        <end position="58"/>
    </location>
</feature>
<dbReference type="SUPFAM" id="SSF53474">
    <property type="entry name" value="alpha/beta-Hydrolases"/>
    <property type="match status" value="1"/>
</dbReference>
<feature type="region of interest" description="Disordered" evidence="2">
    <location>
        <begin position="47"/>
        <end position="75"/>
    </location>
</feature>
<keyword evidence="1" id="KW-0378">Hydrolase</keyword>
<dbReference type="Gene3D" id="3.40.50.1820">
    <property type="entry name" value="alpha/beta hydrolase"/>
    <property type="match status" value="1"/>
</dbReference>
<protein>
    <submittedName>
        <fullName evidence="4">Ovarian cancer-associated protein 2</fullName>
        <ecNumber evidence="4">2.5.1.108</ecNumber>
    </submittedName>
</protein>
<evidence type="ECO:0000259" key="3">
    <source>
        <dbReference type="Pfam" id="PF03959"/>
    </source>
</evidence>
<accession>A0A9W8FYD4</accession>
<dbReference type="EC" id="2.5.1.108" evidence="4"/>
<reference evidence="4" key="1">
    <citation type="submission" date="2022-07" db="EMBL/GenBank/DDBJ databases">
        <title>Phylogenomic reconstructions and comparative analyses of Kickxellomycotina fungi.</title>
        <authorList>
            <person name="Reynolds N.K."/>
            <person name="Stajich J.E."/>
            <person name="Barry K."/>
            <person name="Grigoriev I.V."/>
            <person name="Crous P."/>
            <person name="Smith M.E."/>
        </authorList>
    </citation>
    <scope>NUCLEOTIDE SEQUENCE</scope>
    <source>
        <strain evidence="4">NRRL 3115</strain>
    </source>
</reference>
<dbReference type="EMBL" id="JANBTW010000108">
    <property type="protein sequence ID" value="KAJ2671178.1"/>
    <property type="molecule type" value="Genomic_DNA"/>
</dbReference>
<dbReference type="Proteomes" id="UP001151518">
    <property type="component" value="Unassembled WGS sequence"/>
</dbReference>
<sequence length="253" mass="27750">MLRVLCLHGYTQNAQKFRDRTGPFRRNLKRRLEMVYVTAPLQATEFQSAPASDASDAADGGDGPSAAWWNRTSPSDTWDGIKQSTRFLAQVMAEQGPFDGIVGFSQGSGMAAILAALMHASHSPLLGALEDDDLRLLALELRALPPLKFAILFAGFFPDVPQFAELIEKTGRVPTRTLHMVGQRDAIVPMARGRQLAEQAFDGAVAMEHEGGHFVPCNAAWRRKYQEFLDSVHPAEAAQAKEAQQRSSRGGNF</sequence>
<dbReference type="OrthoDB" id="414698at2759"/>
<dbReference type="GO" id="GO:0005737">
    <property type="term" value="C:cytoplasm"/>
    <property type="evidence" value="ECO:0007669"/>
    <property type="project" value="TreeGrafter"/>
</dbReference>
<dbReference type="InterPro" id="IPR029058">
    <property type="entry name" value="AB_hydrolase_fold"/>
</dbReference>
<organism evidence="4 5">
    <name type="scientific">Coemansia spiralis</name>
    <dbReference type="NCBI Taxonomy" id="417178"/>
    <lineage>
        <taxon>Eukaryota</taxon>
        <taxon>Fungi</taxon>
        <taxon>Fungi incertae sedis</taxon>
        <taxon>Zoopagomycota</taxon>
        <taxon>Kickxellomycotina</taxon>
        <taxon>Kickxellomycetes</taxon>
        <taxon>Kickxellales</taxon>
        <taxon>Kickxellaceae</taxon>
        <taxon>Coemansia</taxon>
    </lineage>
</organism>